<evidence type="ECO:0000256" key="1">
    <source>
        <dbReference type="ARBA" id="ARBA00004123"/>
    </source>
</evidence>
<dbReference type="PANTHER" id="PTHR12709">
    <property type="entry name" value="DNA-DIRECTED RNA POLYMERASE II, III"/>
    <property type="match status" value="1"/>
</dbReference>
<dbReference type="InterPro" id="IPR036898">
    <property type="entry name" value="RNA_pol_Rpb7-like_N_sf"/>
</dbReference>
<evidence type="ECO:0000256" key="2">
    <source>
        <dbReference type="ARBA" id="ARBA00009307"/>
    </source>
</evidence>
<dbReference type="SUPFAM" id="SSF88798">
    <property type="entry name" value="N-terminal, heterodimerisation domain of RBP7 (RpoE)"/>
    <property type="match status" value="1"/>
</dbReference>
<dbReference type="OMA" id="TMRQPGL"/>
<dbReference type="SUPFAM" id="SSF50249">
    <property type="entry name" value="Nucleic acid-binding proteins"/>
    <property type="match status" value="1"/>
</dbReference>
<name>A0A4P7NKY4_PYROR</name>
<dbReference type="Pfam" id="PF00575">
    <property type="entry name" value="S1"/>
    <property type="match status" value="1"/>
</dbReference>
<dbReference type="GO" id="GO:0031369">
    <property type="term" value="F:translation initiation factor binding"/>
    <property type="evidence" value="ECO:0007669"/>
    <property type="project" value="TreeGrafter"/>
</dbReference>
<protein>
    <recommendedName>
        <fullName evidence="6">DNA-directed RNA polymerase subunit</fullName>
    </recommendedName>
</protein>
<dbReference type="Proteomes" id="UP000294847">
    <property type="component" value="Chromosome 5"/>
</dbReference>
<dbReference type="GO" id="GO:0005665">
    <property type="term" value="C:RNA polymerase II, core complex"/>
    <property type="evidence" value="ECO:0007669"/>
    <property type="project" value="TreeGrafter"/>
</dbReference>
<dbReference type="InterPro" id="IPR005576">
    <property type="entry name" value="Rpb7-like_N"/>
</dbReference>
<sequence>MFFLHNLERVVSLHPSFFGKNMHEIVVQRLLADTEGTCQGDFYIISVMDAVDISPGKIVPGNAMAEFTVNYRAVVWRPFKGQTVDGIVDSVNQHGFFIAVGPLRVFITKQMCPPDVIYDANASPPVFTDKDTWLVDVGTLCRARIIGLRSEVDTMWAIGTVNEDFLGPLEST</sequence>
<dbReference type="GO" id="GO:0060213">
    <property type="term" value="P:positive regulation of nuclear-transcribed mRNA poly(A) tail shortening"/>
    <property type="evidence" value="ECO:0007669"/>
    <property type="project" value="TreeGrafter"/>
</dbReference>
<dbReference type="GO" id="GO:0000932">
    <property type="term" value="C:P-body"/>
    <property type="evidence" value="ECO:0007669"/>
    <property type="project" value="TreeGrafter"/>
</dbReference>
<feature type="domain" description="S1 motif" evidence="7">
    <location>
        <begin position="78"/>
        <end position="109"/>
    </location>
</feature>
<evidence type="ECO:0000256" key="5">
    <source>
        <dbReference type="ARBA" id="ARBA00023242"/>
    </source>
</evidence>
<evidence type="ECO:0000313" key="10">
    <source>
        <dbReference type="Proteomes" id="UP000294847"/>
    </source>
</evidence>
<reference evidence="9 10" key="1">
    <citation type="journal article" date="2019" name="Mol. Biol. Evol.">
        <title>Blast fungal genomes show frequent chromosomal changes, gene gains and losses, and effector gene turnover.</title>
        <authorList>
            <person name="Gomez Luciano L.B."/>
            <person name="Jason Tsai I."/>
            <person name="Chuma I."/>
            <person name="Tosa Y."/>
            <person name="Chen Y.H."/>
            <person name="Li J.Y."/>
            <person name="Li M.Y."/>
            <person name="Jade Lu M.Y."/>
            <person name="Nakayashiki H."/>
            <person name="Li W.H."/>
        </authorList>
    </citation>
    <scope>NUCLEOTIDE SEQUENCE [LARGE SCALE GENOMIC DNA]</scope>
    <source>
        <strain evidence="9">MZ5-1-6</strain>
    </source>
</reference>
<keyword evidence="5 6" id="KW-0539">Nucleus</keyword>
<evidence type="ECO:0000313" key="9">
    <source>
        <dbReference type="EMBL" id="QBZ62791.1"/>
    </source>
</evidence>
<keyword evidence="4 6" id="KW-0804">Transcription</keyword>
<dbReference type="CDD" id="cd04329">
    <property type="entry name" value="RNAP_II_Rpb7_N"/>
    <property type="match status" value="1"/>
</dbReference>
<evidence type="ECO:0000256" key="6">
    <source>
        <dbReference type="RuleBase" id="RU369086"/>
    </source>
</evidence>
<dbReference type="FunFam" id="2.40.50.140:FF:000043">
    <property type="entry name" value="DNA-directed RNA polymerase II subunit RPB7"/>
    <property type="match status" value="1"/>
</dbReference>
<dbReference type="GO" id="GO:0003697">
    <property type="term" value="F:single-stranded DNA binding"/>
    <property type="evidence" value="ECO:0007669"/>
    <property type="project" value="TreeGrafter"/>
</dbReference>
<organism evidence="9 10">
    <name type="scientific">Pyricularia oryzae</name>
    <name type="common">Rice blast fungus</name>
    <name type="synonym">Magnaporthe oryzae</name>
    <dbReference type="NCBI Taxonomy" id="318829"/>
    <lineage>
        <taxon>Eukaryota</taxon>
        <taxon>Fungi</taxon>
        <taxon>Dikarya</taxon>
        <taxon>Ascomycota</taxon>
        <taxon>Pezizomycotina</taxon>
        <taxon>Sordariomycetes</taxon>
        <taxon>Sordariomycetidae</taxon>
        <taxon>Magnaporthales</taxon>
        <taxon>Pyriculariaceae</taxon>
        <taxon>Pyricularia</taxon>
    </lineage>
</organism>
<feature type="domain" description="RNA polymerase Rpb7-like N-terminal" evidence="8">
    <location>
        <begin position="8"/>
        <end position="61"/>
    </location>
</feature>
<comment type="subcellular location">
    <subcellularLocation>
        <location evidence="1 6">Nucleus</location>
    </subcellularLocation>
</comment>
<accession>A0A4P7NKY4</accession>
<dbReference type="GO" id="GO:0003727">
    <property type="term" value="F:single-stranded RNA binding"/>
    <property type="evidence" value="ECO:0007669"/>
    <property type="project" value="TreeGrafter"/>
</dbReference>
<dbReference type="EMBL" id="CP034208">
    <property type="protein sequence ID" value="QBZ62791.1"/>
    <property type="molecule type" value="Genomic_DNA"/>
</dbReference>
<dbReference type="Gene3D" id="2.40.50.140">
    <property type="entry name" value="Nucleic acid-binding proteins"/>
    <property type="match status" value="1"/>
</dbReference>
<dbReference type="Pfam" id="PF03876">
    <property type="entry name" value="SHS2_Rpb7-N"/>
    <property type="match status" value="1"/>
</dbReference>
<dbReference type="AlphaFoldDB" id="A0A4P7NKY4"/>
<gene>
    <name evidence="9" type="ORF">PoMZ_11678</name>
</gene>
<comment type="function">
    <text evidence="6">DNA-dependent RNA polymerase which catalyzes the transcription of DNA into RNA using the four ribonucleoside triphosphates as substrates.</text>
</comment>
<dbReference type="GO" id="GO:0006367">
    <property type="term" value="P:transcription initiation at RNA polymerase II promoter"/>
    <property type="evidence" value="ECO:0007669"/>
    <property type="project" value="TreeGrafter"/>
</dbReference>
<dbReference type="GO" id="GO:0045948">
    <property type="term" value="P:positive regulation of translational initiation"/>
    <property type="evidence" value="ECO:0007669"/>
    <property type="project" value="TreeGrafter"/>
</dbReference>
<evidence type="ECO:0000259" key="8">
    <source>
        <dbReference type="Pfam" id="PF03876"/>
    </source>
</evidence>
<keyword evidence="3 6" id="KW-0240">DNA-directed RNA polymerase</keyword>
<dbReference type="Gene3D" id="3.30.1490.120">
    <property type="entry name" value="RNA polymerase Rpb7-like, N-terminal domain"/>
    <property type="match status" value="1"/>
</dbReference>
<dbReference type="InterPro" id="IPR003029">
    <property type="entry name" value="S1_domain"/>
</dbReference>
<dbReference type="InterPro" id="IPR012340">
    <property type="entry name" value="NA-bd_OB-fold"/>
</dbReference>
<dbReference type="FunFam" id="3.30.1490.120:FF:000001">
    <property type="entry name" value="DNA-directed RNA polymerase II subunit RPB7"/>
    <property type="match status" value="1"/>
</dbReference>
<proteinExistence type="inferred from homology"/>
<dbReference type="SMR" id="A0A4P7NKY4"/>
<evidence type="ECO:0000256" key="3">
    <source>
        <dbReference type="ARBA" id="ARBA00022478"/>
    </source>
</evidence>
<evidence type="ECO:0000256" key="4">
    <source>
        <dbReference type="ARBA" id="ARBA00023163"/>
    </source>
</evidence>
<dbReference type="InterPro" id="IPR045113">
    <property type="entry name" value="Rpb7-like"/>
</dbReference>
<evidence type="ECO:0000259" key="7">
    <source>
        <dbReference type="Pfam" id="PF00575"/>
    </source>
</evidence>
<dbReference type="CDD" id="cd04462">
    <property type="entry name" value="S1_RNAPII_Rpb7"/>
    <property type="match status" value="1"/>
</dbReference>
<comment type="similarity">
    <text evidence="2">Belongs to the eukaryotic RPB7/RPC8 RNA polymerase subunit family.</text>
</comment>
<dbReference type="PANTHER" id="PTHR12709:SF4">
    <property type="entry name" value="DNA-DIRECTED RNA POLYMERASE II SUBUNIT RPB7"/>
    <property type="match status" value="1"/>
</dbReference>